<evidence type="ECO:0000256" key="1">
    <source>
        <dbReference type="ARBA" id="ARBA00004370"/>
    </source>
</evidence>
<protein>
    <submittedName>
        <fullName evidence="6">Cadherin-18</fullName>
    </submittedName>
</protein>
<evidence type="ECO:0000313" key="7">
    <source>
        <dbReference type="Proteomes" id="UP001434883"/>
    </source>
</evidence>
<gene>
    <name evidence="6" type="primary">CDH18_3</name>
    <name evidence="6" type="ORF">XENOCAPTIV_015536</name>
</gene>
<feature type="transmembrane region" description="Helical" evidence="5">
    <location>
        <begin position="69"/>
        <end position="92"/>
    </location>
</feature>
<dbReference type="Proteomes" id="UP001434883">
    <property type="component" value="Unassembled WGS sequence"/>
</dbReference>
<evidence type="ECO:0000256" key="4">
    <source>
        <dbReference type="ARBA" id="ARBA00023136"/>
    </source>
</evidence>
<accession>A0ABV0RCF8</accession>
<evidence type="ECO:0000256" key="5">
    <source>
        <dbReference type="SAM" id="Phobius"/>
    </source>
</evidence>
<sequence>MTCFCRDEDSTATIIARRRRFNHLTQELYDLPIVVWDGGEPSLSGTSTLTLRVCPCQRHGKIRICQGEAFLSSAGLSTGALIAILLCIVILLGELGADALGG</sequence>
<dbReference type="CDD" id="cd11304">
    <property type="entry name" value="Cadherin_repeat"/>
    <property type="match status" value="1"/>
</dbReference>
<evidence type="ECO:0000256" key="3">
    <source>
        <dbReference type="ARBA" id="ARBA00022837"/>
    </source>
</evidence>
<name>A0ABV0RCF8_9TELE</name>
<organism evidence="6 7">
    <name type="scientific">Xenoophorus captivus</name>
    <dbReference type="NCBI Taxonomy" id="1517983"/>
    <lineage>
        <taxon>Eukaryota</taxon>
        <taxon>Metazoa</taxon>
        <taxon>Chordata</taxon>
        <taxon>Craniata</taxon>
        <taxon>Vertebrata</taxon>
        <taxon>Euteleostomi</taxon>
        <taxon>Actinopterygii</taxon>
        <taxon>Neopterygii</taxon>
        <taxon>Teleostei</taxon>
        <taxon>Neoteleostei</taxon>
        <taxon>Acanthomorphata</taxon>
        <taxon>Ovalentaria</taxon>
        <taxon>Atherinomorphae</taxon>
        <taxon>Cyprinodontiformes</taxon>
        <taxon>Goodeidae</taxon>
        <taxon>Xenoophorus</taxon>
    </lineage>
</organism>
<dbReference type="PANTHER" id="PTHR24027:SF106">
    <property type="entry name" value="CADHERIN-18"/>
    <property type="match status" value="1"/>
</dbReference>
<dbReference type="EMBL" id="JAHRIN010042331">
    <property type="protein sequence ID" value="MEQ2205834.1"/>
    <property type="molecule type" value="Genomic_DNA"/>
</dbReference>
<evidence type="ECO:0000313" key="6">
    <source>
        <dbReference type="EMBL" id="MEQ2205834.1"/>
    </source>
</evidence>
<dbReference type="PANTHER" id="PTHR24027">
    <property type="entry name" value="CADHERIN-23"/>
    <property type="match status" value="1"/>
</dbReference>
<dbReference type="InterPro" id="IPR015919">
    <property type="entry name" value="Cadherin-like_sf"/>
</dbReference>
<proteinExistence type="predicted"/>
<dbReference type="Gene3D" id="2.60.40.60">
    <property type="entry name" value="Cadherins"/>
    <property type="match status" value="1"/>
</dbReference>
<keyword evidence="5" id="KW-0812">Transmembrane</keyword>
<comment type="subcellular location">
    <subcellularLocation>
        <location evidence="1">Membrane</location>
    </subcellularLocation>
</comment>
<keyword evidence="5" id="KW-1133">Transmembrane helix</keyword>
<keyword evidence="3" id="KW-0106">Calcium</keyword>
<evidence type="ECO:0000256" key="2">
    <source>
        <dbReference type="ARBA" id="ARBA00022737"/>
    </source>
</evidence>
<dbReference type="SUPFAM" id="SSF49313">
    <property type="entry name" value="Cadherin-like"/>
    <property type="match status" value="1"/>
</dbReference>
<comment type="caution">
    <text evidence="6">The sequence shown here is derived from an EMBL/GenBank/DDBJ whole genome shotgun (WGS) entry which is preliminary data.</text>
</comment>
<reference evidence="6 7" key="1">
    <citation type="submission" date="2021-06" db="EMBL/GenBank/DDBJ databases">
        <authorList>
            <person name="Palmer J.M."/>
        </authorList>
    </citation>
    <scope>NUCLEOTIDE SEQUENCE [LARGE SCALE GENOMIC DNA]</scope>
    <source>
        <strain evidence="6 7">XC_2019</strain>
        <tissue evidence="6">Muscle</tissue>
    </source>
</reference>
<keyword evidence="4 5" id="KW-0472">Membrane</keyword>
<dbReference type="InterPro" id="IPR039808">
    <property type="entry name" value="Cadherin"/>
</dbReference>
<keyword evidence="2" id="KW-0677">Repeat</keyword>
<keyword evidence="7" id="KW-1185">Reference proteome</keyword>